<dbReference type="OrthoDB" id="5513218at2"/>
<evidence type="ECO:0000256" key="5">
    <source>
        <dbReference type="SAM" id="MobiDB-lite"/>
    </source>
</evidence>
<dbReference type="InterPro" id="IPR000805">
    <property type="entry name" value="Glyco_hydro_26"/>
</dbReference>
<feature type="signal peptide" evidence="6">
    <location>
        <begin position="1"/>
        <end position="32"/>
    </location>
</feature>
<dbReference type="Pfam" id="PF02156">
    <property type="entry name" value="Glyco_hydro_26"/>
    <property type="match status" value="1"/>
</dbReference>
<dbReference type="InterPro" id="IPR000421">
    <property type="entry name" value="FA58C"/>
</dbReference>
<dbReference type="Proteomes" id="UP000199504">
    <property type="component" value="Unassembled WGS sequence"/>
</dbReference>
<dbReference type="InterPro" id="IPR006311">
    <property type="entry name" value="TAT_signal"/>
</dbReference>
<protein>
    <submittedName>
        <fullName evidence="10">Beta-mannanase</fullName>
    </submittedName>
</protein>
<dbReference type="InterPro" id="IPR001919">
    <property type="entry name" value="CBD2"/>
</dbReference>
<dbReference type="Gene3D" id="3.20.20.80">
    <property type="entry name" value="Glycosidases"/>
    <property type="match status" value="1"/>
</dbReference>
<dbReference type="InterPro" id="IPR012291">
    <property type="entry name" value="CBM2_carb-bd_dom_sf"/>
</dbReference>
<dbReference type="RefSeq" id="WP_091610475.1">
    <property type="nucleotide sequence ID" value="NZ_FMCX01000006.1"/>
</dbReference>
<keyword evidence="6" id="KW-0732">Signal</keyword>
<dbReference type="PROSITE" id="PS51764">
    <property type="entry name" value="GH26"/>
    <property type="match status" value="1"/>
</dbReference>
<dbReference type="SUPFAM" id="SSF51445">
    <property type="entry name" value="(Trans)glycosidases"/>
    <property type="match status" value="1"/>
</dbReference>
<dbReference type="AlphaFoldDB" id="A0A1C4ZLP3"/>
<dbReference type="InterPro" id="IPR008965">
    <property type="entry name" value="CBM2/CBM3_carb-bd_dom_sf"/>
</dbReference>
<dbReference type="EMBL" id="FMCX01000006">
    <property type="protein sequence ID" value="SCF33848.1"/>
    <property type="molecule type" value="Genomic_DNA"/>
</dbReference>
<keyword evidence="11" id="KW-1185">Reference proteome</keyword>
<feature type="region of interest" description="Disordered" evidence="5">
    <location>
        <begin position="133"/>
        <end position="191"/>
    </location>
</feature>
<feature type="compositionally biased region" description="Pro residues" evidence="5">
    <location>
        <begin position="145"/>
        <end position="165"/>
    </location>
</feature>
<reference evidence="11" key="1">
    <citation type="submission" date="2016-06" db="EMBL/GenBank/DDBJ databases">
        <authorList>
            <person name="Varghese N."/>
            <person name="Submissions Spin"/>
        </authorList>
    </citation>
    <scope>NUCLEOTIDE SEQUENCE [LARGE SCALE GENOMIC DNA]</scope>
    <source>
        <strain evidence="11">DSM 44830</strain>
    </source>
</reference>
<evidence type="ECO:0000313" key="11">
    <source>
        <dbReference type="Proteomes" id="UP000199504"/>
    </source>
</evidence>
<evidence type="ECO:0000256" key="3">
    <source>
        <dbReference type="ARBA" id="ARBA00023295"/>
    </source>
</evidence>
<dbReference type="InterPro" id="IPR017853">
    <property type="entry name" value="GH"/>
</dbReference>
<feature type="domain" description="CBM2" evidence="8">
    <location>
        <begin position="30"/>
        <end position="140"/>
    </location>
</feature>
<name>A0A1C4ZLP3_9ACTN</name>
<dbReference type="PROSITE" id="PS51173">
    <property type="entry name" value="CBM2"/>
    <property type="match status" value="1"/>
</dbReference>
<feature type="chain" id="PRO_5008710334" evidence="6">
    <location>
        <begin position="33"/>
        <end position="592"/>
    </location>
</feature>
<evidence type="ECO:0000259" key="9">
    <source>
        <dbReference type="PROSITE" id="PS51764"/>
    </source>
</evidence>
<feature type="domain" description="F5/8 type C" evidence="7">
    <location>
        <begin position="163"/>
        <end position="300"/>
    </location>
</feature>
<accession>A0A1C4ZLP3</accession>
<dbReference type="Pfam" id="PF00754">
    <property type="entry name" value="F5_F8_type_C"/>
    <property type="match status" value="1"/>
</dbReference>
<feature type="domain" description="GH26" evidence="9">
    <location>
        <begin position="308"/>
        <end position="584"/>
    </location>
</feature>
<dbReference type="Pfam" id="PF00553">
    <property type="entry name" value="CBM_2"/>
    <property type="match status" value="1"/>
</dbReference>
<evidence type="ECO:0000256" key="2">
    <source>
        <dbReference type="ARBA" id="ARBA00022801"/>
    </source>
</evidence>
<gene>
    <name evidence="10" type="ORF">GA0070564_10635</name>
</gene>
<evidence type="ECO:0000256" key="4">
    <source>
        <dbReference type="PROSITE-ProRule" id="PRU01100"/>
    </source>
</evidence>
<dbReference type="InterPro" id="IPR008979">
    <property type="entry name" value="Galactose-bd-like_sf"/>
</dbReference>
<comment type="similarity">
    <text evidence="1 4">Belongs to the glycosyl hydrolase 26 family.</text>
</comment>
<dbReference type="GO" id="GO:0016985">
    <property type="term" value="F:mannan endo-1,4-beta-mannosidase activity"/>
    <property type="evidence" value="ECO:0007669"/>
    <property type="project" value="InterPro"/>
</dbReference>
<keyword evidence="2 4" id="KW-0378">Hydrolase</keyword>
<evidence type="ECO:0000259" key="7">
    <source>
        <dbReference type="PROSITE" id="PS50022"/>
    </source>
</evidence>
<dbReference type="PANTHER" id="PTHR40079">
    <property type="entry name" value="MANNAN ENDO-1,4-BETA-MANNOSIDASE E-RELATED"/>
    <property type="match status" value="1"/>
</dbReference>
<dbReference type="InterPro" id="IPR022790">
    <property type="entry name" value="GH26_dom"/>
</dbReference>
<dbReference type="STRING" id="262898.GA0070564_10635"/>
<evidence type="ECO:0000256" key="1">
    <source>
        <dbReference type="ARBA" id="ARBA00007754"/>
    </source>
</evidence>
<feature type="active site" description="Proton donor" evidence="4">
    <location>
        <position position="446"/>
    </location>
</feature>
<sequence length="592" mass="63230">MSQRHTRAYLAGAAAAVTVLGTALVTMPAAHAAASTCQVQYQVTNSWGGGASTNVIVTNSSASAVNGWTVGWTFPGNQVIGDMWNATKTQSGANATATNVSYNASIPAGGSVNFGFNVTFSGSNPAPTAFTLNGAACGDTGTNPSPTPTTSPTGTPTPSPSPTVDPNPTSTPTGNLALNRPTTASSNESTALASGLAVDGNGGTRWSSLYSDPQWIQVDLGATYPIAQVNLRWEAAYGRAYQIQTSTDGTSWTSVYSTTTGDGGLDAVPVTGSGRYVRMSGTARGTAWGYSLYEFEVYAVKPPTPPGPSCGQEPADPQANSKVRNLICYLKTHQFVSGQTDLPDADKVQQLTGRYPAMVAFDFMEYTKGSIQTQQVIDWARSRKGIVAFQWHWYCPRGGNYSAPCDFQPDLTNPSSQLYKDIDLVVGELKKMGDAGVPVLFRPLHEANNNYMWWTKKGQDAYKQLWRLIYDRAQRAGAHNIVWVFNGMASGQGSSLASWYPGDGYVDLVTSDYFQSWSDFDTTRAVSGSKTTGVAETFSPLNPASDAPWPYFVVWASRDWAGSGKDVAGLWKTAMANPKTISIDQLPDMSAW</sequence>
<evidence type="ECO:0000256" key="6">
    <source>
        <dbReference type="SAM" id="SignalP"/>
    </source>
</evidence>
<dbReference type="SMART" id="SM00637">
    <property type="entry name" value="CBD_II"/>
    <property type="match status" value="1"/>
</dbReference>
<dbReference type="GO" id="GO:0030247">
    <property type="term" value="F:polysaccharide binding"/>
    <property type="evidence" value="ECO:0007669"/>
    <property type="project" value="UniProtKB-UniRule"/>
</dbReference>
<dbReference type="PROSITE" id="PS50022">
    <property type="entry name" value="FA58C_3"/>
    <property type="match status" value="1"/>
</dbReference>
<evidence type="ECO:0000259" key="8">
    <source>
        <dbReference type="PROSITE" id="PS51173"/>
    </source>
</evidence>
<dbReference type="SMART" id="SM00231">
    <property type="entry name" value="FA58C"/>
    <property type="match status" value="1"/>
</dbReference>
<organism evidence="10 11">
    <name type="scientific">Micromonospora mirobrigensis</name>
    <dbReference type="NCBI Taxonomy" id="262898"/>
    <lineage>
        <taxon>Bacteria</taxon>
        <taxon>Bacillati</taxon>
        <taxon>Actinomycetota</taxon>
        <taxon>Actinomycetes</taxon>
        <taxon>Micromonosporales</taxon>
        <taxon>Micromonosporaceae</taxon>
        <taxon>Micromonospora</taxon>
    </lineage>
</organism>
<feature type="compositionally biased region" description="Polar residues" evidence="5">
    <location>
        <begin position="174"/>
        <end position="191"/>
    </location>
</feature>
<dbReference type="Gene3D" id="2.60.40.290">
    <property type="match status" value="1"/>
</dbReference>
<evidence type="ECO:0000313" key="10">
    <source>
        <dbReference type="EMBL" id="SCF33848.1"/>
    </source>
</evidence>
<keyword evidence="3 4" id="KW-0326">Glycosidase</keyword>
<dbReference type="PROSITE" id="PS51318">
    <property type="entry name" value="TAT"/>
    <property type="match status" value="1"/>
</dbReference>
<dbReference type="Gene3D" id="2.60.120.260">
    <property type="entry name" value="Galactose-binding domain-like"/>
    <property type="match status" value="1"/>
</dbReference>
<dbReference type="GO" id="GO:0006080">
    <property type="term" value="P:substituted mannan metabolic process"/>
    <property type="evidence" value="ECO:0007669"/>
    <property type="project" value="InterPro"/>
</dbReference>
<dbReference type="SUPFAM" id="SSF49384">
    <property type="entry name" value="Carbohydrate-binding domain"/>
    <property type="match status" value="1"/>
</dbReference>
<feature type="active site" description="Nucleophile" evidence="4">
    <location>
        <position position="536"/>
    </location>
</feature>
<dbReference type="SUPFAM" id="SSF49785">
    <property type="entry name" value="Galactose-binding domain-like"/>
    <property type="match status" value="1"/>
</dbReference>
<proteinExistence type="inferred from homology"/>
<dbReference type="PANTHER" id="PTHR40079:SF4">
    <property type="entry name" value="GH26 DOMAIN-CONTAINING PROTEIN-RELATED"/>
    <property type="match status" value="1"/>
</dbReference>